<evidence type="ECO:0000313" key="2">
    <source>
        <dbReference type="Proteomes" id="UP000199158"/>
    </source>
</evidence>
<accession>A0A1H7ZZ99</accession>
<keyword evidence="2" id="KW-1185">Reference proteome</keyword>
<dbReference type="RefSeq" id="WP_092752237.1">
    <property type="nucleotide sequence ID" value="NZ_FOCG01000001.1"/>
</dbReference>
<protein>
    <recommendedName>
        <fullName evidence="3">Bacteriophage holin of superfamily 6 (Holin_LLH)</fullName>
    </recommendedName>
</protein>
<gene>
    <name evidence="1" type="ORF">SAMN05216180_1001</name>
</gene>
<dbReference type="STRING" id="474960.SAMN05216180_1001"/>
<dbReference type="Proteomes" id="UP000199158">
    <property type="component" value="Unassembled WGS sequence"/>
</dbReference>
<reference evidence="1 2" key="1">
    <citation type="submission" date="2016-10" db="EMBL/GenBank/DDBJ databases">
        <authorList>
            <person name="de Groot N.N."/>
        </authorList>
    </citation>
    <scope>NUCLEOTIDE SEQUENCE [LARGE SCALE GENOMIC DNA]</scope>
    <source>
        <strain evidence="1 2">CGMCC 1.5070</strain>
    </source>
</reference>
<name>A0A1H7ZZ99_9FIRM</name>
<organism evidence="1 2">
    <name type="scientific">Hydrogenoanaerobacterium saccharovorans</name>
    <dbReference type="NCBI Taxonomy" id="474960"/>
    <lineage>
        <taxon>Bacteria</taxon>
        <taxon>Bacillati</taxon>
        <taxon>Bacillota</taxon>
        <taxon>Clostridia</taxon>
        <taxon>Eubacteriales</taxon>
        <taxon>Oscillospiraceae</taxon>
        <taxon>Hydrogenoanaerobacterium</taxon>
    </lineage>
</organism>
<evidence type="ECO:0008006" key="3">
    <source>
        <dbReference type="Google" id="ProtNLM"/>
    </source>
</evidence>
<proteinExistence type="predicted"/>
<sequence length="113" mass="12643">MDKAILILQTIAMVVLGAAAVYYNANAKLKAKTTELIAQAEDTYKDITKAGGLKRGWVVDRLYELIPIPLRVIITRDMIEAIVQNTFDEITKYAKLQLDKVFAGEGKHANEYN</sequence>
<dbReference type="OrthoDB" id="1862119at2"/>
<dbReference type="EMBL" id="FOCG01000001">
    <property type="protein sequence ID" value="SEM63661.1"/>
    <property type="molecule type" value="Genomic_DNA"/>
</dbReference>
<dbReference type="AlphaFoldDB" id="A0A1H7ZZ99"/>
<evidence type="ECO:0000313" key="1">
    <source>
        <dbReference type="EMBL" id="SEM63661.1"/>
    </source>
</evidence>